<protein>
    <submittedName>
        <fullName evidence="1">Protein FAR1-RELATED SEQUENCE 5-like</fullName>
    </submittedName>
</protein>
<dbReference type="PANTHER" id="PTHR47718">
    <property type="entry name" value="OS01G0519700 PROTEIN"/>
    <property type="match status" value="1"/>
</dbReference>
<dbReference type="Proteomes" id="UP001567538">
    <property type="component" value="Unassembled WGS sequence"/>
</dbReference>
<accession>A0ABD1FTP7</accession>
<sequence length="160" mass="18226">MFGDVVAFDTTYSTNRYRMIFGPFTVQSSNKVYRVVDGSRNTFNVNHEVGAKQIPEQYFGSRWLKRPLLKSVHGFPRDELEMTEDPEVDTKRNAITKMHTTYYRLAQKAESNIDDVNTLIVGMERLALEMFGDEGMSSARPCNIFHADSAESSEICLQAP</sequence>
<dbReference type="AlphaFoldDB" id="A0ABD1FTP7"/>
<organism evidence="1 2">
    <name type="scientific">Salvia divinorum</name>
    <name type="common">Maria pastora</name>
    <name type="synonym">Diviner's sage</name>
    <dbReference type="NCBI Taxonomy" id="28513"/>
    <lineage>
        <taxon>Eukaryota</taxon>
        <taxon>Viridiplantae</taxon>
        <taxon>Streptophyta</taxon>
        <taxon>Embryophyta</taxon>
        <taxon>Tracheophyta</taxon>
        <taxon>Spermatophyta</taxon>
        <taxon>Magnoliopsida</taxon>
        <taxon>eudicotyledons</taxon>
        <taxon>Gunneridae</taxon>
        <taxon>Pentapetalae</taxon>
        <taxon>asterids</taxon>
        <taxon>lamiids</taxon>
        <taxon>Lamiales</taxon>
        <taxon>Lamiaceae</taxon>
        <taxon>Nepetoideae</taxon>
        <taxon>Mentheae</taxon>
        <taxon>Salviinae</taxon>
        <taxon>Salvia</taxon>
        <taxon>Salvia subgen. Calosphace</taxon>
    </lineage>
</organism>
<name>A0ABD1FTP7_SALDI</name>
<keyword evidence="2" id="KW-1185">Reference proteome</keyword>
<gene>
    <name evidence="1" type="ORF">AAHA92_31282</name>
</gene>
<dbReference type="EMBL" id="JBEAFC010000012">
    <property type="protein sequence ID" value="KAL1535198.1"/>
    <property type="molecule type" value="Genomic_DNA"/>
</dbReference>
<evidence type="ECO:0000313" key="2">
    <source>
        <dbReference type="Proteomes" id="UP001567538"/>
    </source>
</evidence>
<proteinExistence type="predicted"/>
<reference evidence="1 2" key="1">
    <citation type="submission" date="2024-06" db="EMBL/GenBank/DDBJ databases">
        <title>A chromosome level genome sequence of Diviner's sage (Salvia divinorum).</title>
        <authorList>
            <person name="Ford S.A."/>
            <person name="Ro D.-K."/>
            <person name="Ness R.W."/>
            <person name="Phillips M.A."/>
        </authorList>
    </citation>
    <scope>NUCLEOTIDE SEQUENCE [LARGE SCALE GENOMIC DNA]</scope>
    <source>
        <strain evidence="1">SAF-2024a</strain>
        <tissue evidence="1">Leaf</tissue>
    </source>
</reference>
<evidence type="ECO:0000313" key="1">
    <source>
        <dbReference type="EMBL" id="KAL1535198.1"/>
    </source>
</evidence>
<dbReference type="PANTHER" id="PTHR47718:SF18">
    <property type="entry name" value="PROTEIN FAR1-RELATED SEQUENCE 5-LIKE"/>
    <property type="match status" value="1"/>
</dbReference>
<comment type="caution">
    <text evidence="1">The sequence shown here is derived from an EMBL/GenBank/DDBJ whole genome shotgun (WGS) entry which is preliminary data.</text>
</comment>